<keyword evidence="2" id="KW-1185">Reference proteome</keyword>
<dbReference type="EMBL" id="CP090038">
    <property type="protein sequence ID" value="UPL01501.1"/>
    <property type="molecule type" value="Genomic_DNA"/>
</dbReference>
<sequence>MPHSFSNNLSLHIAMETSAYPTRSPLWVAPLPLQQDGTRRINSVLIANRGEIACRVIATCRKLQIKSIAIYADEDAVSRHVSEADEAINLGSMDNPDGNPFLNIQLLVDIALDAGADAIHPGYGYLSENSRFADAVRAAGLIFIGPSSSAINTLGDKREAKEYLSQHEPSVPLIPGFTGSSSGIQLEDLQVQAERIGLPVMIKASAGGGGKGLRIVRDMSALESEFNRAQSEAQRSFGLSDCIMEKYIEAGKHVEVQIMGDSHGKVISLWERDCSVQRRHQKVVEESPCAWLNQSQREAMCAEAVKIGELLRYEGAGTVEFILDVATGNFYFLEVNARLQVEHPITEECTGLDLVSLQLFVASGGSLESVPHLQIIPQNGHAIECRLCAEDPQRDFAPQHGLIRVWAPSTIESRENVRFETAIESGARVSIYFDSMIAKIVVWAPTRSMAIQRMARILSDTVCMGVSTNQHFLQACLLHEGFRRVDYTTSFIPTNLESLLKSPTSVNGQVPMDLYSIIPSLFLRKLRDEHKSRSTFRNVRLGFRNQRFDKINTPCDVVTRFDAVKGTTVDARVSRLVFSSKAASNDFIVETAPVPLAALEAEEDATGAAVVTKAYNALSASLRAETLPNSETFSIKIHSLQTRRLNFGNGSGCEMGRIEVTIGRNKILGFVATGNHISSESDTGDFTRIFCHFPAIGTPLEYHCYSVLSYYESQRVAIAGGPASTGSINAPMPCKVLQVLKKAGDEVKTGEIVMIIESMKMEITIAASKDGKFESDVKEGEAVNEGVKLCSFN</sequence>
<gene>
    <name evidence="1" type="ORF">LCI18_012435</name>
</gene>
<dbReference type="Proteomes" id="UP000830768">
    <property type="component" value="Chromosome 10"/>
</dbReference>
<organism evidence="1 2">
    <name type="scientific">Fusarium solani subsp. cucurbitae</name>
    <name type="common">Neocosmosporum cucurbitae</name>
    <dbReference type="NCBI Taxonomy" id="2747967"/>
    <lineage>
        <taxon>Eukaryota</taxon>
        <taxon>Fungi</taxon>
        <taxon>Dikarya</taxon>
        <taxon>Ascomycota</taxon>
        <taxon>Pezizomycotina</taxon>
        <taxon>Sordariomycetes</taxon>
        <taxon>Hypocreomycetidae</taxon>
        <taxon>Hypocreales</taxon>
        <taxon>Nectriaceae</taxon>
        <taxon>Fusarium</taxon>
        <taxon>Fusarium solani species complex</taxon>
    </lineage>
</organism>
<reference evidence="1" key="1">
    <citation type="submission" date="2021-11" db="EMBL/GenBank/DDBJ databases">
        <title>Fusarium solani-melongenae Genome sequencing and assembly.</title>
        <authorList>
            <person name="Xie S."/>
            <person name="Huang L."/>
            <person name="Zhang X."/>
        </authorList>
    </citation>
    <scope>NUCLEOTIDE SEQUENCE</scope>
    <source>
        <strain evidence="1">CRI 24-3</strain>
    </source>
</reference>
<name>A0ACD3ZK84_FUSSC</name>
<protein>
    <submittedName>
        <fullName evidence="1">Uncharacterized protein</fullName>
    </submittedName>
</protein>
<evidence type="ECO:0000313" key="2">
    <source>
        <dbReference type="Proteomes" id="UP000830768"/>
    </source>
</evidence>
<accession>A0ACD3ZK84</accession>
<evidence type="ECO:0000313" key="1">
    <source>
        <dbReference type="EMBL" id="UPL01501.1"/>
    </source>
</evidence>
<proteinExistence type="predicted"/>